<keyword evidence="2" id="KW-0812">Transmembrane</keyword>
<dbReference type="AlphaFoldDB" id="A0A0C4DUS5"/>
<dbReference type="eggNOG" id="ENOG502RMV9">
    <property type="taxonomic scope" value="Eukaryota"/>
</dbReference>
<sequence>MSEPSVRARTPPERHDDTQSTATTIFPPSEDPTMPATAGAPMTPCLTPIEYPHPGRPVSFSNRPVSGSGARTSRFIETPLFEYTPANSIYEEDGSGASRSESQERRASAVRLVLRLTESVSHLAVVVMLLAIMSSFLATSSRWYRAMSPEAVALVIVLSLDALFDLRALALCRTPWPGWALVSRLLLGLAYLAIFMAYIGVGRSVFPFDFSYWGMSPGYGAPLSSEMDLATLNGRGSQSQDNKIMDSTSTLGNVLPPAANAA</sequence>
<feature type="transmembrane region" description="Helical" evidence="2">
    <location>
        <begin position="176"/>
        <end position="201"/>
    </location>
</feature>
<keyword evidence="2" id="KW-0472">Membrane</keyword>
<accession>A0A0C4DUS5</accession>
<evidence type="ECO:0000313" key="5">
    <source>
        <dbReference type="Proteomes" id="UP000011715"/>
    </source>
</evidence>
<organism evidence="4 5">
    <name type="scientific">Magnaporthiopsis poae (strain ATCC 64411 / 73-15)</name>
    <name type="common">Kentucky bluegrass fungus</name>
    <name type="synonym">Magnaporthe poae</name>
    <dbReference type="NCBI Taxonomy" id="644358"/>
    <lineage>
        <taxon>Eukaryota</taxon>
        <taxon>Fungi</taxon>
        <taxon>Dikarya</taxon>
        <taxon>Ascomycota</taxon>
        <taxon>Pezizomycotina</taxon>
        <taxon>Sordariomycetes</taxon>
        <taxon>Sordariomycetidae</taxon>
        <taxon>Magnaporthales</taxon>
        <taxon>Magnaporthaceae</taxon>
        <taxon>Magnaporthiopsis</taxon>
    </lineage>
</organism>
<dbReference type="EnsemblFungi" id="MAPG_03718T0">
    <property type="protein sequence ID" value="MAPG_03718T0"/>
    <property type="gene ID" value="MAPG_03718"/>
</dbReference>
<feature type="compositionally biased region" description="Polar residues" evidence="1">
    <location>
        <begin position="235"/>
        <end position="252"/>
    </location>
</feature>
<feature type="transmembrane region" description="Helical" evidence="2">
    <location>
        <begin position="120"/>
        <end position="139"/>
    </location>
</feature>
<evidence type="ECO:0000313" key="4">
    <source>
        <dbReference type="EnsemblFungi" id="MAPG_03718T0"/>
    </source>
</evidence>
<evidence type="ECO:0008006" key="6">
    <source>
        <dbReference type="Google" id="ProtNLM"/>
    </source>
</evidence>
<protein>
    <recommendedName>
        <fullName evidence="6">Transmembrane protein</fullName>
    </recommendedName>
</protein>
<keyword evidence="5" id="KW-1185">Reference proteome</keyword>
<dbReference type="Proteomes" id="UP000011715">
    <property type="component" value="Unassembled WGS sequence"/>
</dbReference>
<reference evidence="4" key="4">
    <citation type="journal article" date="2015" name="G3 (Bethesda)">
        <title>Genome sequences of three phytopathogenic species of the Magnaporthaceae family of fungi.</title>
        <authorList>
            <person name="Okagaki L.H."/>
            <person name="Nunes C.C."/>
            <person name="Sailsbery J."/>
            <person name="Clay B."/>
            <person name="Brown D."/>
            <person name="John T."/>
            <person name="Oh Y."/>
            <person name="Young N."/>
            <person name="Fitzgerald M."/>
            <person name="Haas B.J."/>
            <person name="Zeng Q."/>
            <person name="Young S."/>
            <person name="Adiconis X."/>
            <person name="Fan L."/>
            <person name="Levin J.Z."/>
            <person name="Mitchell T.K."/>
            <person name="Okubara P.A."/>
            <person name="Farman M.L."/>
            <person name="Kohn L.M."/>
            <person name="Birren B."/>
            <person name="Ma L.-J."/>
            <person name="Dean R.A."/>
        </authorList>
    </citation>
    <scope>NUCLEOTIDE SEQUENCE</scope>
    <source>
        <strain evidence="4">ATCC 64411 / 73-15</strain>
    </source>
</reference>
<evidence type="ECO:0000256" key="1">
    <source>
        <dbReference type="SAM" id="MobiDB-lite"/>
    </source>
</evidence>
<dbReference type="EMBL" id="ADBL01000884">
    <property type="status" value="NOT_ANNOTATED_CDS"/>
    <property type="molecule type" value="Genomic_DNA"/>
</dbReference>
<dbReference type="VEuPathDB" id="FungiDB:MAPG_03718"/>
<feature type="region of interest" description="Disordered" evidence="1">
    <location>
        <begin position="1"/>
        <end position="39"/>
    </location>
</feature>
<gene>
    <name evidence="3" type="ORF">MAPG_03718</name>
</gene>
<evidence type="ECO:0000256" key="2">
    <source>
        <dbReference type="SAM" id="Phobius"/>
    </source>
</evidence>
<dbReference type="EMBL" id="GL876968">
    <property type="protein sequence ID" value="KLU84679.1"/>
    <property type="molecule type" value="Genomic_DNA"/>
</dbReference>
<reference evidence="5" key="1">
    <citation type="submission" date="2010-05" db="EMBL/GenBank/DDBJ databases">
        <title>The genome sequence of Magnaporthe poae strain ATCC 64411.</title>
        <authorList>
            <person name="Ma L.-J."/>
            <person name="Dead R."/>
            <person name="Young S."/>
            <person name="Zeng Q."/>
            <person name="Koehrsen M."/>
            <person name="Alvarado L."/>
            <person name="Berlin A."/>
            <person name="Chapman S.B."/>
            <person name="Chen Z."/>
            <person name="Freedman E."/>
            <person name="Gellesch M."/>
            <person name="Goldberg J."/>
            <person name="Griggs A."/>
            <person name="Gujja S."/>
            <person name="Heilman E.R."/>
            <person name="Heiman D."/>
            <person name="Hepburn T."/>
            <person name="Howarth C."/>
            <person name="Jen D."/>
            <person name="Larson L."/>
            <person name="Mehta T."/>
            <person name="Neiman D."/>
            <person name="Pearson M."/>
            <person name="Roberts A."/>
            <person name="Saif S."/>
            <person name="Shea T."/>
            <person name="Shenoy N."/>
            <person name="Sisk P."/>
            <person name="Stolte C."/>
            <person name="Sykes S."/>
            <person name="Walk T."/>
            <person name="White J."/>
            <person name="Yandava C."/>
            <person name="Haas B."/>
            <person name="Nusbaum C."/>
            <person name="Birren B."/>
        </authorList>
    </citation>
    <scope>NUCLEOTIDE SEQUENCE [LARGE SCALE GENOMIC DNA]</scope>
    <source>
        <strain evidence="5">ATCC 64411 / 73-15</strain>
    </source>
</reference>
<feature type="transmembrane region" description="Helical" evidence="2">
    <location>
        <begin position="151"/>
        <end position="170"/>
    </location>
</feature>
<dbReference type="EMBL" id="ADBL01000883">
    <property type="status" value="NOT_ANNOTATED_CDS"/>
    <property type="molecule type" value="Genomic_DNA"/>
</dbReference>
<reference evidence="3" key="3">
    <citation type="submission" date="2011-03" db="EMBL/GenBank/DDBJ databases">
        <title>Annotation of Magnaporthe poae ATCC 64411.</title>
        <authorList>
            <person name="Ma L.-J."/>
            <person name="Dead R."/>
            <person name="Young S.K."/>
            <person name="Zeng Q."/>
            <person name="Gargeya S."/>
            <person name="Fitzgerald M."/>
            <person name="Haas B."/>
            <person name="Abouelleil A."/>
            <person name="Alvarado L."/>
            <person name="Arachchi H.M."/>
            <person name="Berlin A."/>
            <person name="Brown A."/>
            <person name="Chapman S.B."/>
            <person name="Chen Z."/>
            <person name="Dunbar C."/>
            <person name="Freedman E."/>
            <person name="Gearin G."/>
            <person name="Gellesch M."/>
            <person name="Goldberg J."/>
            <person name="Griggs A."/>
            <person name="Gujja S."/>
            <person name="Heiman D."/>
            <person name="Howarth C."/>
            <person name="Larson L."/>
            <person name="Lui A."/>
            <person name="MacDonald P.J.P."/>
            <person name="Mehta T."/>
            <person name="Montmayeur A."/>
            <person name="Murphy C."/>
            <person name="Neiman D."/>
            <person name="Pearson M."/>
            <person name="Priest M."/>
            <person name="Roberts A."/>
            <person name="Saif S."/>
            <person name="Shea T."/>
            <person name="Shenoy N."/>
            <person name="Sisk P."/>
            <person name="Stolte C."/>
            <person name="Sykes S."/>
            <person name="Yandava C."/>
            <person name="Wortman J."/>
            <person name="Nusbaum C."/>
            <person name="Birren B."/>
        </authorList>
    </citation>
    <scope>NUCLEOTIDE SEQUENCE</scope>
    <source>
        <strain evidence="3">ATCC 64411</strain>
    </source>
</reference>
<reference evidence="4" key="5">
    <citation type="submission" date="2015-06" db="UniProtKB">
        <authorList>
            <consortium name="EnsemblFungi"/>
        </authorList>
    </citation>
    <scope>IDENTIFICATION</scope>
    <source>
        <strain evidence="4">ATCC 64411</strain>
    </source>
</reference>
<dbReference type="OrthoDB" id="5209398at2759"/>
<reference evidence="3" key="2">
    <citation type="submission" date="2010-05" db="EMBL/GenBank/DDBJ databases">
        <title>The Genome Sequence of Magnaporthe poae strain ATCC 64411.</title>
        <authorList>
            <consortium name="The Broad Institute Genome Sequencing Platform"/>
            <consortium name="Broad Institute Genome Sequencing Center for Infectious Disease"/>
            <person name="Ma L.-J."/>
            <person name="Dead R."/>
            <person name="Young S."/>
            <person name="Zeng Q."/>
            <person name="Koehrsen M."/>
            <person name="Alvarado L."/>
            <person name="Berlin A."/>
            <person name="Chapman S.B."/>
            <person name="Chen Z."/>
            <person name="Freedman E."/>
            <person name="Gellesch M."/>
            <person name="Goldberg J."/>
            <person name="Griggs A."/>
            <person name="Gujja S."/>
            <person name="Heilman E.R."/>
            <person name="Heiman D."/>
            <person name="Hepburn T."/>
            <person name="Howarth C."/>
            <person name="Jen D."/>
            <person name="Larson L."/>
            <person name="Mehta T."/>
            <person name="Neiman D."/>
            <person name="Pearson M."/>
            <person name="Roberts A."/>
            <person name="Saif S."/>
            <person name="Shea T."/>
            <person name="Shenoy N."/>
            <person name="Sisk P."/>
            <person name="Stolte C."/>
            <person name="Sykes S."/>
            <person name="Walk T."/>
            <person name="White J."/>
            <person name="Yandava C."/>
            <person name="Haas B."/>
            <person name="Nusbaum C."/>
            <person name="Birren B."/>
        </authorList>
    </citation>
    <scope>NUCLEOTIDE SEQUENCE</scope>
    <source>
        <strain evidence="3">ATCC 64411</strain>
    </source>
</reference>
<proteinExistence type="predicted"/>
<keyword evidence="2" id="KW-1133">Transmembrane helix</keyword>
<name>A0A0C4DUS5_MAGP6</name>
<evidence type="ECO:0000313" key="3">
    <source>
        <dbReference type="EMBL" id="KLU84679.1"/>
    </source>
</evidence>
<feature type="region of interest" description="Disordered" evidence="1">
    <location>
        <begin position="235"/>
        <end position="262"/>
    </location>
</feature>